<sequence length="1256" mass="141040">MDLLKLLQRQTYTCLSHRYGLYLCFGGIVLMIISAFQFGEVVVEWSRDQYHVLFDSYRDNVAGKSFQTRLCQPMPIDVVYTWVNGTDTDLMKQLRGVREQLEEEQRTLREQLGKNASDPTELPKDSVKLECLLSHCIIAPMLALDPALPANVTLKELPSLSPSFSTAKLLLQVAKPLHPSTTVSVVVFHSQADGKESLILTLLTGTRHACYFSSQFCYPLSTRTPIMSPQQNLCLVSPLTPTADKAYTDAPREALKRSVSRCYLFQLYTEASIALLHLNSPQDFTDLTQQAKKNLTLDGKELTISAAYLFWDLTAITQSKQDEDVSASRFEDNEELRYSLRSVERHAPWVRHIFIVTNGQIPSWLNLDNPRVTVVTHQDVFQNHTHLPTFSSPAIETHIHRIPGLSQKFIYLNDDVMFGKDVWPDDFFSHSKGQKVYLTWPVPNCAEGCPGSWIKDGYCDKACNNSACDWDGGDCLGAGGSRFGTGVGGVGNQPWQFAGGLGGIGGVSSCNQGCANSWLADKFCDQACNVLSCGFDVGDCGQDHFNQLYSVTLLKNRTLYTLPVGETRPYFSFAGVARRVTEAQVSDNPAVRHTSVANKWKTVHLLLHSGHNASLVHYNLTVQGDDDKEFSLTFSVAVDTRQLPQPNVSVSDPLHKDGAKEAKPTTATAEPEVPFEDVPLEKQGPRVLKRSPVENEVIVEVPALNVSLLPVALQSELQRLQGKLLVGDITMKGYNLTKAILLGPYKALANRDAPQLVEANPEEQHTPERNGAEKTKEPEGTEAPEEVPKSSIVGEKEKQKAQKTPATPIPVLVDGEFPKAAKAQDTTPTEKPPPSSKLLSTLVGSMSKARGSEDQSQQQRAGAEKGPEEGAEGARGVPLGRKLQHYISSDRGFLPWERRKYFQDLLEEEERLEGELAYQADSAAAGRRLQDTFADSLRYVNKLLNGQFGFTSRKVPAHMPHMIDRLIMQELQDIFPQAFDLTSSHRVRHPEDMQFSFSYFYFLMSALQPLNVSQVFDEIDTDHSGVLSDREIRTLATRIHELPLNLQDLTGLEQLLINCSKTLPTNLTQLHIVSPTQEAYYEASMPPVTKGLVVHCKAVTERIHKAFKDQNKYKFEIMGEEEIAFKMVRTNVSHVVGQLDDIRKNPRKFICLNDNIDHSHKDAGTVKAVLRDFYESMFPLTSQFELPREYRNRFLHMGELQEWRVYRDKLKFWTHCVLVTLVIFTVVSFFAEQLILLKRKLFPRRRVSNDVNPERV</sequence>
<evidence type="ECO:0000256" key="18">
    <source>
        <dbReference type="ARBA" id="ARBA00070893"/>
    </source>
</evidence>
<evidence type="ECO:0000259" key="24">
    <source>
        <dbReference type="PROSITE" id="PS50222"/>
    </source>
</evidence>
<evidence type="ECO:0000256" key="12">
    <source>
        <dbReference type="ARBA" id="ARBA00023136"/>
    </source>
</evidence>
<evidence type="ECO:0000256" key="6">
    <source>
        <dbReference type="ARBA" id="ARBA00022723"/>
    </source>
</evidence>
<dbReference type="EC" id="2.7.8.17" evidence="17"/>
<feature type="domain" description="DMAP1-binding" evidence="26">
    <location>
        <begin position="705"/>
        <end position="817"/>
    </location>
</feature>
<protein>
    <recommendedName>
        <fullName evidence="18">N-acetylglucosamine-1-phosphotransferase subunits alpha/beta</fullName>
        <ecNumber evidence="17">2.7.8.17</ecNumber>
    </recommendedName>
    <alternativeName>
        <fullName evidence="21">GlcNAc-1-phosphotransferase subunits alpha/beta</fullName>
    </alternativeName>
    <alternativeName>
        <fullName evidence="20">Stealth protein GNPTAB</fullName>
    </alternativeName>
    <alternativeName>
        <fullName evidence="19">UDP-N-acetylglucosamine-1-phosphotransferase subunits alpha/beta</fullName>
    </alternativeName>
</protein>
<dbReference type="InterPro" id="IPR021520">
    <property type="entry name" value="Stealth_CR2"/>
</dbReference>
<dbReference type="SUPFAM" id="SSF90193">
    <property type="entry name" value="Notch domain"/>
    <property type="match status" value="1"/>
</dbReference>
<dbReference type="GO" id="GO:0046835">
    <property type="term" value="P:carbohydrate phosphorylation"/>
    <property type="evidence" value="ECO:0007669"/>
    <property type="project" value="TreeGrafter"/>
</dbReference>
<dbReference type="Pfam" id="PF18440">
    <property type="entry name" value="GlcNAc-1_reg"/>
    <property type="match status" value="1"/>
</dbReference>
<evidence type="ECO:0000256" key="11">
    <source>
        <dbReference type="ARBA" id="ARBA00023034"/>
    </source>
</evidence>
<dbReference type="PANTHER" id="PTHR24045:SF0">
    <property type="entry name" value="N-ACETYLGLUCOSAMINE-1-PHOSPHOTRANSFERASE SUBUNITS ALPHA_BETA"/>
    <property type="match status" value="1"/>
</dbReference>
<feature type="compositionally biased region" description="Basic and acidic residues" evidence="22">
    <location>
        <begin position="653"/>
        <end position="663"/>
    </location>
</feature>
<dbReference type="InterPro" id="IPR031356">
    <property type="entry name" value="Stealth_CR4"/>
</dbReference>
<dbReference type="PROSITE" id="PS51912">
    <property type="entry name" value="DMAP1_BIND"/>
    <property type="match status" value="1"/>
</dbReference>
<dbReference type="SMART" id="SM00004">
    <property type="entry name" value="NL"/>
    <property type="match status" value="2"/>
</dbReference>
<dbReference type="Pfam" id="PF06464">
    <property type="entry name" value="DMAP_binding"/>
    <property type="match status" value="1"/>
</dbReference>
<evidence type="ECO:0000256" key="8">
    <source>
        <dbReference type="ARBA" id="ARBA00022837"/>
    </source>
</evidence>
<comment type="similarity">
    <text evidence="3">Belongs to the stealth family.</text>
</comment>
<evidence type="ECO:0000259" key="26">
    <source>
        <dbReference type="PROSITE" id="PS51912"/>
    </source>
</evidence>
<dbReference type="SMART" id="SM01137">
    <property type="entry name" value="DMAP_binding"/>
    <property type="match status" value="1"/>
</dbReference>
<dbReference type="Pfam" id="PF17103">
    <property type="entry name" value="Stealth_CR4"/>
    <property type="match status" value="1"/>
</dbReference>
<reference evidence="27" key="1">
    <citation type="submission" date="2020-07" db="EMBL/GenBank/DDBJ databases">
        <title>A long reads based de novo assembly of the rainbow trout Arlee double haploid line genome.</title>
        <authorList>
            <person name="Gao G."/>
            <person name="Palti Y."/>
        </authorList>
    </citation>
    <scope>NUCLEOTIDE SEQUENCE [LARGE SCALE GENOMIC DNA]</scope>
</reference>
<evidence type="ECO:0000256" key="5">
    <source>
        <dbReference type="ARBA" id="ARBA00022692"/>
    </source>
</evidence>
<dbReference type="AlphaFoldDB" id="A0A8C7TEW7"/>
<keyword evidence="6" id="KW-0479">Metal-binding</keyword>
<evidence type="ECO:0000313" key="28">
    <source>
        <dbReference type="Proteomes" id="UP000694395"/>
    </source>
</evidence>
<comment type="subcellular location">
    <subcellularLocation>
        <location evidence="2">Golgi apparatus membrane</location>
        <topology evidence="2">Single-pass type I membrane protein</topology>
    </subcellularLocation>
    <subcellularLocation>
        <location evidence="1">Golgi apparatus membrane</location>
        <topology evidence="1">Single-pass type II membrane protein</topology>
    </subcellularLocation>
</comment>
<dbReference type="InterPro" id="IPR018247">
    <property type="entry name" value="EF_Hand_1_Ca_BS"/>
</dbReference>
<dbReference type="PROSITE" id="PS50258">
    <property type="entry name" value="LNR"/>
    <property type="match status" value="1"/>
</dbReference>
<feature type="compositionally biased region" description="Basic and acidic residues" evidence="22">
    <location>
        <begin position="762"/>
        <end position="779"/>
    </location>
</feature>
<dbReference type="FunFam" id="3.30.300.320:FF:000002">
    <property type="entry name" value="N-acetylglucosamine-1-phosphotransferase subunits alpha/beta isoform X1"/>
    <property type="match status" value="1"/>
</dbReference>
<evidence type="ECO:0000256" key="20">
    <source>
        <dbReference type="ARBA" id="ARBA00079995"/>
    </source>
</evidence>
<keyword evidence="28" id="KW-1185">Reference proteome</keyword>
<feature type="domain" description="EF-hand" evidence="24">
    <location>
        <begin position="1007"/>
        <end position="1042"/>
    </location>
</feature>
<evidence type="ECO:0000256" key="22">
    <source>
        <dbReference type="SAM" id="MobiDB-lite"/>
    </source>
</evidence>
<evidence type="ECO:0000256" key="17">
    <source>
        <dbReference type="ARBA" id="ARBA00066709"/>
    </source>
</evidence>
<accession>A0A8C7TEW7</accession>
<dbReference type="InterPro" id="IPR000800">
    <property type="entry name" value="Notch_dom"/>
</dbReference>
<dbReference type="PROSITE" id="PS50222">
    <property type="entry name" value="EF_HAND_2"/>
    <property type="match status" value="1"/>
</dbReference>
<dbReference type="InterPro" id="IPR002048">
    <property type="entry name" value="EF_hand_dom"/>
</dbReference>
<dbReference type="PANTHER" id="PTHR24045">
    <property type="match status" value="1"/>
</dbReference>
<feature type="region of interest" description="Disordered" evidence="22">
    <location>
        <begin position="645"/>
        <end position="672"/>
    </location>
</feature>
<dbReference type="InterPro" id="IPR031358">
    <property type="entry name" value="Stealth_CR1"/>
</dbReference>
<keyword evidence="5 23" id="KW-0812">Transmembrane</keyword>
<dbReference type="GO" id="GO:0005509">
    <property type="term" value="F:calcium ion binding"/>
    <property type="evidence" value="ECO:0007669"/>
    <property type="project" value="InterPro"/>
</dbReference>
<comment type="catalytic activity">
    <reaction evidence="15">
        <text>N(4)-[alpha-D-mannosyl-(1-&gt;2)-alpha-D-mannosyl-(glycan)]-L-asparaginyl-[protein] + UDP-N-acetyl-alpha-D-glucosamine = N(4)-[6-(N-acetyl-alpha-D-glucosaminyl-1-phospho)-alpha-D-mannosyl-(1-&gt;2)-alpha-D-mannosyl-(glycan)]-L-asparaginyl-[protein] + UMP + H(+)</text>
        <dbReference type="Rhea" id="RHEA:13581"/>
        <dbReference type="Rhea" id="RHEA-COMP:14507"/>
        <dbReference type="Rhea" id="RHEA-COMP:14508"/>
        <dbReference type="ChEBI" id="CHEBI:15378"/>
        <dbReference type="ChEBI" id="CHEBI:57705"/>
        <dbReference type="ChEBI" id="CHEBI:57865"/>
        <dbReference type="ChEBI" id="CHEBI:140357"/>
        <dbReference type="ChEBI" id="CHEBI:140369"/>
        <dbReference type="EC" id="2.7.8.17"/>
    </reaction>
</comment>
<evidence type="ECO:0000256" key="15">
    <source>
        <dbReference type="ARBA" id="ARBA00050775"/>
    </source>
</evidence>
<keyword evidence="12 23" id="KW-0472">Membrane</keyword>
<organism evidence="27 28">
    <name type="scientific">Oncorhynchus mykiss</name>
    <name type="common">Rainbow trout</name>
    <name type="synonym">Salmo gairdneri</name>
    <dbReference type="NCBI Taxonomy" id="8022"/>
    <lineage>
        <taxon>Eukaryota</taxon>
        <taxon>Metazoa</taxon>
        <taxon>Chordata</taxon>
        <taxon>Craniata</taxon>
        <taxon>Vertebrata</taxon>
        <taxon>Euteleostomi</taxon>
        <taxon>Actinopterygii</taxon>
        <taxon>Neopterygii</taxon>
        <taxon>Teleostei</taxon>
        <taxon>Protacanthopterygii</taxon>
        <taxon>Salmoniformes</taxon>
        <taxon>Salmonidae</taxon>
        <taxon>Salmoninae</taxon>
        <taxon>Oncorhynchus</taxon>
    </lineage>
</organism>
<evidence type="ECO:0000256" key="7">
    <source>
        <dbReference type="ARBA" id="ARBA00022737"/>
    </source>
</evidence>
<comment type="function">
    <text evidence="16">Catalyzes the formation of mannose 6-phosphate (M6P) markers on high mannose type oligosaccharides in the Golgi apparatus. M6P residues are required to bind to the M6P receptors (MPR), which mediate the vesicular transport of lysosomal enzymes to the endosomal/prelysosomal compartment.</text>
</comment>
<proteinExistence type="inferred from homology"/>
<evidence type="ECO:0000256" key="19">
    <source>
        <dbReference type="ARBA" id="ARBA00078196"/>
    </source>
</evidence>
<evidence type="ECO:0000256" key="10">
    <source>
        <dbReference type="ARBA" id="ARBA00022989"/>
    </source>
</evidence>
<gene>
    <name evidence="27" type="primary">gnptab</name>
</gene>
<keyword evidence="9" id="KW-0735">Signal-anchor</keyword>
<dbReference type="GO" id="GO:0003976">
    <property type="term" value="F:UDP-N-acetylglucosamine-lysosomal-enzyme N-acetylglucosaminephosphotransferase activity"/>
    <property type="evidence" value="ECO:0007669"/>
    <property type="project" value="UniProtKB-EC"/>
</dbReference>
<dbReference type="InterPro" id="IPR047141">
    <property type="entry name" value="Stealth"/>
</dbReference>
<name>A0A8C7TEW7_ONCMY</name>
<feature type="domain" description="LNR" evidence="25">
    <location>
        <begin position="445"/>
        <end position="475"/>
    </location>
</feature>
<evidence type="ECO:0000256" key="1">
    <source>
        <dbReference type="ARBA" id="ARBA00004323"/>
    </source>
</evidence>
<evidence type="ECO:0000256" key="14">
    <source>
        <dbReference type="ARBA" id="ARBA00023180"/>
    </source>
</evidence>
<dbReference type="Proteomes" id="UP000694395">
    <property type="component" value="Chromosome 15"/>
</dbReference>
<feature type="transmembrane region" description="Helical" evidence="23">
    <location>
        <begin position="20"/>
        <end position="39"/>
    </location>
</feature>
<evidence type="ECO:0000313" key="27">
    <source>
        <dbReference type="Ensembl" id="ENSOMYP00000083084.2"/>
    </source>
</evidence>
<dbReference type="GO" id="GO:0016256">
    <property type="term" value="P:N-glycan processing to lysosome"/>
    <property type="evidence" value="ECO:0007669"/>
    <property type="project" value="TreeGrafter"/>
</dbReference>
<evidence type="ECO:0000256" key="4">
    <source>
        <dbReference type="ARBA" id="ARBA00022679"/>
    </source>
</evidence>
<dbReference type="InterPro" id="IPR041536">
    <property type="entry name" value="GNPTAB_reg"/>
</dbReference>
<dbReference type="InterPro" id="IPR031357">
    <property type="entry name" value="Stealth_CR3"/>
</dbReference>
<keyword evidence="4" id="KW-0808">Transferase</keyword>
<evidence type="ECO:0000256" key="13">
    <source>
        <dbReference type="ARBA" id="ARBA00023157"/>
    </source>
</evidence>
<evidence type="ECO:0000256" key="23">
    <source>
        <dbReference type="SAM" id="Phobius"/>
    </source>
</evidence>
<reference evidence="27" key="2">
    <citation type="submission" date="2025-08" db="UniProtKB">
        <authorList>
            <consortium name="Ensembl"/>
        </authorList>
    </citation>
    <scope>IDENTIFICATION</scope>
</reference>
<dbReference type="InterPro" id="IPR010506">
    <property type="entry name" value="DMAP1-bd"/>
</dbReference>
<evidence type="ECO:0000256" key="21">
    <source>
        <dbReference type="ARBA" id="ARBA00082117"/>
    </source>
</evidence>
<dbReference type="Pfam" id="PF00066">
    <property type="entry name" value="Notch"/>
    <property type="match status" value="2"/>
</dbReference>
<dbReference type="Pfam" id="PF17101">
    <property type="entry name" value="Stealth_CR1"/>
    <property type="match status" value="1"/>
</dbReference>
<dbReference type="InterPro" id="IPR035993">
    <property type="entry name" value="Notch-like_dom_sf"/>
</dbReference>
<evidence type="ECO:0000256" key="9">
    <source>
        <dbReference type="ARBA" id="ARBA00022968"/>
    </source>
</evidence>
<dbReference type="Ensembl" id="ENSOMYT00000090504.2">
    <property type="protein sequence ID" value="ENSOMYP00000083084.2"/>
    <property type="gene ID" value="ENSOMYG00000037960.2"/>
</dbReference>
<keyword evidence="11" id="KW-0333">Golgi apparatus</keyword>
<keyword evidence="14" id="KW-0325">Glycoprotein</keyword>
<dbReference type="Pfam" id="PF17102">
    <property type="entry name" value="Stealth_CR3"/>
    <property type="match status" value="1"/>
</dbReference>
<keyword evidence="8" id="KW-0106">Calcium</keyword>
<evidence type="ECO:0000259" key="25">
    <source>
        <dbReference type="PROSITE" id="PS50258"/>
    </source>
</evidence>
<feature type="transmembrane region" description="Helical" evidence="23">
    <location>
        <begin position="1212"/>
        <end position="1237"/>
    </location>
</feature>
<keyword evidence="13" id="KW-1015">Disulfide bond</keyword>
<feature type="region of interest" description="Disordered" evidence="22">
    <location>
        <begin position="758"/>
        <end position="877"/>
    </location>
</feature>
<reference evidence="27" key="3">
    <citation type="submission" date="2025-09" db="UniProtKB">
        <authorList>
            <consortium name="Ensembl"/>
        </authorList>
    </citation>
    <scope>IDENTIFICATION</scope>
</reference>
<dbReference type="Pfam" id="PF11380">
    <property type="entry name" value="Stealth_CR2"/>
    <property type="match status" value="1"/>
</dbReference>
<keyword evidence="7" id="KW-0677">Repeat</keyword>
<evidence type="ECO:0000256" key="3">
    <source>
        <dbReference type="ARBA" id="ARBA00007583"/>
    </source>
</evidence>
<dbReference type="GO" id="GO:0000139">
    <property type="term" value="C:Golgi membrane"/>
    <property type="evidence" value="ECO:0007669"/>
    <property type="project" value="UniProtKB-SubCell"/>
</dbReference>
<keyword evidence="10 23" id="KW-1133">Transmembrane helix</keyword>
<dbReference type="PROSITE" id="PS00018">
    <property type="entry name" value="EF_HAND_1"/>
    <property type="match status" value="1"/>
</dbReference>
<evidence type="ECO:0000256" key="2">
    <source>
        <dbReference type="ARBA" id="ARBA00004614"/>
    </source>
</evidence>
<dbReference type="GeneTree" id="ENSGT00390000006747"/>
<evidence type="ECO:0000256" key="16">
    <source>
        <dbReference type="ARBA" id="ARBA00057240"/>
    </source>
</evidence>
<dbReference type="Gene3D" id="3.30.300.320">
    <property type="match status" value="1"/>
</dbReference>